<reference evidence="2 3" key="1">
    <citation type="journal article" date="2013" name="Science">
        <title>Pandoraviruses: amoeba viruses with genomes up to 2.5 Mb reaching that of parasitic eukaryotes.</title>
        <authorList>
            <person name="Philippe N."/>
            <person name="Legendre M."/>
            <person name="Doutre G."/>
            <person name="Coute Y."/>
            <person name="Poirot O."/>
            <person name="Lescot M."/>
            <person name="Arslan D."/>
            <person name="Seltzer V."/>
            <person name="Bertaux L."/>
            <person name="Bruley C."/>
            <person name="Garin J."/>
            <person name="Claverie J.M."/>
            <person name="Abergel C."/>
        </authorList>
    </citation>
    <scope>NUCLEOTIDE SEQUENCE [LARGE SCALE GENOMIC DNA]</scope>
    <source>
        <strain evidence="2">Melbourne</strain>
    </source>
</reference>
<feature type="compositionally biased region" description="Polar residues" evidence="1">
    <location>
        <begin position="322"/>
        <end position="333"/>
    </location>
</feature>
<evidence type="ECO:0000256" key="1">
    <source>
        <dbReference type="SAM" id="MobiDB-lite"/>
    </source>
</evidence>
<feature type="compositionally biased region" description="Low complexity" evidence="1">
    <location>
        <begin position="276"/>
        <end position="286"/>
    </location>
</feature>
<feature type="region of interest" description="Disordered" evidence="1">
    <location>
        <begin position="249"/>
        <end position="286"/>
    </location>
</feature>
<organism evidence="2 3">
    <name type="scientific">Pandoravirus dulcis</name>
    <dbReference type="NCBI Taxonomy" id="1349409"/>
    <lineage>
        <taxon>Viruses</taxon>
        <taxon>Pandoravirus</taxon>
    </lineage>
</organism>
<dbReference type="EMBL" id="KC977570">
    <property type="protein sequence ID" value="ATE82462.1"/>
    <property type="molecule type" value="Genomic_DNA"/>
</dbReference>
<feature type="compositionally biased region" description="Polar residues" evidence="1">
    <location>
        <begin position="360"/>
        <end position="381"/>
    </location>
</feature>
<protein>
    <submittedName>
        <fullName evidence="2">Atrophin-1 incomplete domain containing protein</fullName>
    </submittedName>
</protein>
<gene>
    <name evidence="2" type="ORF">pdul_cds_54</name>
</gene>
<dbReference type="KEGG" id="vg:34567677"/>
<feature type="compositionally biased region" description="Low complexity" evidence="1">
    <location>
        <begin position="123"/>
        <end position="132"/>
    </location>
</feature>
<sequence length="644" mass="68204">MEGIAMVTVWTANVDEKPLAVTVPCQDGAAIFGTLQALIAHAYASAHPDRPALRFWPEGSYVATNAAREPLFHADQKVDEVLAHCGRYNVIHVLDIQTLAASRNGAQEDASASACGPVPAPPTASTAPAAVASSTRAHVPRTTIRCTNDGCWLSAKDIVCDALSLWGVHSALPQNTVRRMKDTYPDMFVKRALAGGGAHAPVIDTDDVALFCERCAAGMAPAYGEAMRAYARSTRCADSIAHVIERRARHALSSDNPPRVRVRVRGGSAKHPPQSPARSRATSPSASLSRAACLSLPSLSTASALGASSAPVGESVRETAATDGTSPSAPLSSDSEEDLLPEDGWSNNNDDEDGCGFCQESLTTSTTLSRPGAPRSTTATLQYPPESSPQKGRRRSRPSGAGEPHRANDEGTAVGRPAKRRRTTSDGRSTALEETPTLAIERAHDAALVARVMRRCARGNTADGARSLCVWRWGADRRWRLVAEVRCAPAGPGAPWEVIHEAPVMSGGHEANALASTPAWIDARDLETLIHRALESPCDLVVLGDSRQMPSLDAFYADDGGRHEDVAPPGAMEAPTAAAERDTVASALDAWLATACRRWARAPHDRSEGLGLFRRAVAFGVRAAGTPCGPHWECLVEDVQNALA</sequence>
<dbReference type="Proteomes" id="UP000201566">
    <property type="component" value="Segment"/>
</dbReference>
<evidence type="ECO:0000313" key="2">
    <source>
        <dbReference type="EMBL" id="ATE82462.1"/>
    </source>
</evidence>
<accession>A0A291ATW0</accession>
<evidence type="ECO:0000313" key="3">
    <source>
        <dbReference type="Proteomes" id="UP000201566"/>
    </source>
</evidence>
<dbReference type="RefSeq" id="YP_009430171.1">
    <property type="nucleotide sequence ID" value="NC_021858.1"/>
</dbReference>
<proteinExistence type="predicted"/>
<dbReference type="GeneID" id="34567677"/>
<feature type="region of interest" description="Disordered" evidence="1">
    <location>
        <begin position="112"/>
        <end position="132"/>
    </location>
</feature>
<name>A0A291ATW0_9VIRU</name>
<feature type="region of interest" description="Disordered" evidence="1">
    <location>
        <begin position="307"/>
        <end position="437"/>
    </location>
</feature>